<dbReference type="InterPro" id="IPR000595">
    <property type="entry name" value="cNMP-bd_dom"/>
</dbReference>
<dbReference type="AlphaFoldDB" id="A0A2N1JHM4"/>
<feature type="domain" description="Cyclic nucleotide-binding" evidence="1">
    <location>
        <begin position="190"/>
        <end position="226"/>
    </location>
</feature>
<protein>
    <recommendedName>
        <fullName evidence="1">Cyclic nucleotide-binding domain-containing protein</fullName>
    </recommendedName>
</protein>
<dbReference type="EMBL" id="KZ454987">
    <property type="protein sequence ID" value="PKI86056.1"/>
    <property type="molecule type" value="Genomic_DNA"/>
</dbReference>
<dbReference type="Gene3D" id="1.25.40.10">
    <property type="entry name" value="Tetratricopeptide repeat domain"/>
    <property type="match status" value="1"/>
</dbReference>
<keyword evidence="3" id="KW-1185">Reference proteome</keyword>
<dbReference type="Proteomes" id="UP000232875">
    <property type="component" value="Unassembled WGS sequence"/>
</dbReference>
<dbReference type="STRING" id="2020962.A0A2N1JHM4"/>
<evidence type="ECO:0000313" key="3">
    <source>
        <dbReference type="Proteomes" id="UP000232875"/>
    </source>
</evidence>
<reference evidence="2 3" key="1">
    <citation type="submission" date="2017-10" db="EMBL/GenBank/DDBJ databases">
        <title>A novel species of cold-tolerant Malassezia isolated from bats.</title>
        <authorList>
            <person name="Lorch J.M."/>
            <person name="Palmer J.M."/>
            <person name="Vanderwolf K.J."/>
            <person name="Schmidt K.Z."/>
            <person name="Verant M.L."/>
            <person name="Weller T.J."/>
            <person name="Blehert D.S."/>
        </authorList>
    </citation>
    <scope>NUCLEOTIDE SEQUENCE [LARGE SCALE GENOMIC DNA]</scope>
    <source>
        <strain evidence="2 3">NWHC:44797-103</strain>
    </source>
</reference>
<proteinExistence type="predicted"/>
<dbReference type="OrthoDB" id="276151at2759"/>
<sequence>MVSNAFHMPAFVRVPLSLHDPPSSRGWSSDAPCARDPKGHPLHQRFATRYDAGPQPLHALISVLASAESSSPEYVWGLYNEVLHDRPHALSDGSIRVPCALDAQHHRQVLHALVPHADEYTAYIKSRAQLRNARAKLRGGAAHVAGTPVDFSTPQELAPPPLCAPLTDADAAAYLCRVRLLLSNMQASADGSVVMSDYNHALYILAHGGHFGEMRVLWDDARASNLAPDRHTYHCMMQGLFRSFEHERERLKASHGHALLPSKHARLIARKTAQEGNAEKAVHHAAEHTARNASMLIQDMQERGVRPTVLTLDLAARILRISGQLPALLALLRTGFGVDIANPGADSGAPAPSCAPSTDTLNTALMALGEHASVSDMAVAYETMTAPMDVHTADKSPAPANAARRAVQPNTKTFSLLLKHACSVPDTLFLSAALVPQRRSFLSRFSLAQDTVGFCTQQERITEIAQRQRGFYQGLARYFLDECLARYTAQVTKMCTALGVAPPEALHMDDTRSTAAVEAAYKQWKAQGATGRLRVPEALASDAQGVPVFVPPSVRVPSEAVYPLVSLASRRRSITLLRWAKSRLDRVYLVKAAEVEILSMRAEHLADCAEAQSLRASLLAHLARAHHDLDALMWLRFTRIPARLSVLASLSKDRNERKAATKLARAQQK</sequence>
<evidence type="ECO:0000259" key="1">
    <source>
        <dbReference type="PROSITE" id="PS50042"/>
    </source>
</evidence>
<name>A0A2N1JHM4_9BASI</name>
<accession>A0A2N1JHM4</accession>
<dbReference type="InterPro" id="IPR011990">
    <property type="entry name" value="TPR-like_helical_dom_sf"/>
</dbReference>
<dbReference type="PROSITE" id="PS50042">
    <property type="entry name" value="CNMP_BINDING_3"/>
    <property type="match status" value="1"/>
</dbReference>
<organism evidence="2 3">
    <name type="scientific">Malassezia vespertilionis</name>
    <dbReference type="NCBI Taxonomy" id="2020962"/>
    <lineage>
        <taxon>Eukaryota</taxon>
        <taxon>Fungi</taxon>
        <taxon>Dikarya</taxon>
        <taxon>Basidiomycota</taxon>
        <taxon>Ustilaginomycotina</taxon>
        <taxon>Malasseziomycetes</taxon>
        <taxon>Malasseziales</taxon>
        <taxon>Malasseziaceae</taxon>
        <taxon>Malassezia</taxon>
    </lineage>
</organism>
<evidence type="ECO:0000313" key="2">
    <source>
        <dbReference type="EMBL" id="PKI86056.1"/>
    </source>
</evidence>
<gene>
    <name evidence="2" type="ORF">MVES_000429</name>
</gene>